<evidence type="ECO:0000313" key="1">
    <source>
        <dbReference type="EMBL" id="CAB4159025.1"/>
    </source>
</evidence>
<evidence type="ECO:0000313" key="2">
    <source>
        <dbReference type="EMBL" id="CAB5224184.1"/>
    </source>
</evidence>
<name>A0A6J7X235_9CAUD</name>
<proteinExistence type="predicted"/>
<protein>
    <submittedName>
        <fullName evidence="2">Uncharacterized protein</fullName>
    </submittedName>
</protein>
<dbReference type="EMBL" id="LR798327">
    <property type="protein sequence ID" value="CAB5224184.1"/>
    <property type="molecule type" value="Genomic_DNA"/>
</dbReference>
<organism evidence="2">
    <name type="scientific">uncultured Caudovirales phage</name>
    <dbReference type="NCBI Taxonomy" id="2100421"/>
    <lineage>
        <taxon>Viruses</taxon>
        <taxon>Duplodnaviria</taxon>
        <taxon>Heunggongvirae</taxon>
        <taxon>Uroviricota</taxon>
        <taxon>Caudoviricetes</taxon>
        <taxon>Peduoviridae</taxon>
        <taxon>Maltschvirus</taxon>
        <taxon>Maltschvirus maltsch</taxon>
    </lineage>
</organism>
<sequence>MKPKLYYGTDVQQFAPCEAVRTMREESIKTHPFLLAIRDKRKRKRHVRIYLKNSIKHFLRPVWEIHPTNAVK</sequence>
<gene>
    <name evidence="1" type="ORF">UFOVP705_43</name>
    <name evidence="2" type="ORF">UFOVP736_38</name>
</gene>
<dbReference type="EMBL" id="LR796685">
    <property type="protein sequence ID" value="CAB4159025.1"/>
    <property type="molecule type" value="Genomic_DNA"/>
</dbReference>
<reference evidence="2" key="1">
    <citation type="submission" date="2020-05" db="EMBL/GenBank/DDBJ databases">
        <authorList>
            <person name="Chiriac C."/>
            <person name="Salcher M."/>
            <person name="Ghai R."/>
            <person name="Kavagutti S V."/>
        </authorList>
    </citation>
    <scope>NUCLEOTIDE SEQUENCE</scope>
</reference>
<accession>A0A6J7X235</accession>